<proteinExistence type="predicted"/>
<name>A0A849KKV4_9HYPH</name>
<evidence type="ECO:0000313" key="1">
    <source>
        <dbReference type="EMBL" id="NNU62271.1"/>
    </source>
</evidence>
<protein>
    <submittedName>
        <fullName evidence="1">DUF4868 domain-containing protein</fullName>
    </submittedName>
</protein>
<gene>
    <name evidence="1" type="ORF">HKX02_18720</name>
</gene>
<evidence type="ECO:0000313" key="2">
    <source>
        <dbReference type="Proteomes" id="UP000574931"/>
    </source>
</evidence>
<reference evidence="1 2" key="1">
    <citation type="submission" date="2020-05" db="EMBL/GenBank/DDBJ databases">
        <title>Draft Genome Sequence of Ochrobactrum soli Isolated from Stable Fly Gut.</title>
        <authorList>
            <person name="Pileggi M.T."/>
            <person name="Vazhakkala L.J."/>
            <person name="Wong C.N."/>
        </authorList>
    </citation>
    <scope>NUCLEOTIDE SEQUENCE [LARGE SCALE GENOMIC DNA]</scope>
    <source>
        <strain evidence="1 2">MTP-C0764</strain>
    </source>
</reference>
<dbReference type="Proteomes" id="UP000574931">
    <property type="component" value="Unassembled WGS sequence"/>
</dbReference>
<dbReference type="Pfam" id="PF16162">
    <property type="entry name" value="KwaB"/>
    <property type="match status" value="1"/>
</dbReference>
<dbReference type="RefSeq" id="WP_171318778.1">
    <property type="nucleotide sequence ID" value="NZ_JABFCY010000013.1"/>
</dbReference>
<organism evidence="1 2">
    <name type="scientific">Ochrobactrum soli</name>
    <dbReference type="NCBI Taxonomy" id="2448455"/>
    <lineage>
        <taxon>Bacteria</taxon>
        <taxon>Pseudomonadati</taxon>
        <taxon>Pseudomonadota</taxon>
        <taxon>Alphaproteobacteria</taxon>
        <taxon>Hyphomicrobiales</taxon>
        <taxon>Brucellaceae</taxon>
        <taxon>Brucella/Ochrobactrum group</taxon>
        <taxon>Ochrobactrum</taxon>
    </lineage>
</organism>
<accession>A0A849KKV4</accession>
<keyword evidence="2" id="KW-1185">Reference proteome</keyword>
<sequence length="305" mass="34907">MTLIQEMKNFNIEEASTTLWTFKKQSQKDAPPQFNGHWVDTTAEMETELKNIVKQQLAQITEEQAYSLLAQNNEGSVLTITEAETHVGFVKDQFANELPRRKVRNVTTLLNCVFYVIKLVYDGNVLYAAKKTDNTWKSKTAKNVITAIFSDTQLELTADENFRIQKNVDFFGFNDNLAVRHKANFESILNYKAAHEQDYAEMQVAADFMKVFDDLAPLTAFIGSNKIHLRRMSAIRQKAFYADTTFMDNLRKYHKQYGLNIQFDGEGRIVPTEETCRDIIAALLDHRLSSAFSGNIYDVPDATQV</sequence>
<dbReference type="InterPro" id="IPR032359">
    <property type="entry name" value="KwaB-like"/>
</dbReference>
<dbReference type="EMBL" id="JABFCY010000013">
    <property type="protein sequence ID" value="NNU62271.1"/>
    <property type="molecule type" value="Genomic_DNA"/>
</dbReference>
<dbReference type="AlphaFoldDB" id="A0A849KKV4"/>
<comment type="caution">
    <text evidence="1">The sequence shown here is derived from an EMBL/GenBank/DDBJ whole genome shotgun (WGS) entry which is preliminary data.</text>
</comment>